<feature type="transmembrane region" description="Helical" evidence="1">
    <location>
        <begin position="239"/>
        <end position="266"/>
    </location>
</feature>
<evidence type="ECO:0000313" key="3">
    <source>
        <dbReference type="EMBL" id="KIP03760.1"/>
    </source>
</evidence>
<reference evidence="3 4" key="1">
    <citation type="journal article" date="2014" name="PLoS Genet.">
        <title>Analysis of the Phlebiopsis gigantea genome, transcriptome and secretome provides insight into its pioneer colonization strategies of wood.</title>
        <authorList>
            <person name="Hori C."/>
            <person name="Ishida T."/>
            <person name="Igarashi K."/>
            <person name="Samejima M."/>
            <person name="Suzuki H."/>
            <person name="Master E."/>
            <person name="Ferreira P."/>
            <person name="Ruiz-Duenas F.J."/>
            <person name="Held B."/>
            <person name="Canessa P."/>
            <person name="Larrondo L.F."/>
            <person name="Schmoll M."/>
            <person name="Druzhinina I.S."/>
            <person name="Kubicek C.P."/>
            <person name="Gaskell J.A."/>
            <person name="Kersten P."/>
            <person name="St John F."/>
            <person name="Glasner J."/>
            <person name="Sabat G."/>
            <person name="Splinter BonDurant S."/>
            <person name="Syed K."/>
            <person name="Yadav J."/>
            <person name="Mgbeahuruike A.C."/>
            <person name="Kovalchuk A."/>
            <person name="Asiegbu F.O."/>
            <person name="Lackner G."/>
            <person name="Hoffmeister D."/>
            <person name="Rencoret J."/>
            <person name="Gutierrez A."/>
            <person name="Sun H."/>
            <person name="Lindquist E."/>
            <person name="Barry K."/>
            <person name="Riley R."/>
            <person name="Grigoriev I.V."/>
            <person name="Henrissat B."/>
            <person name="Kues U."/>
            <person name="Berka R.M."/>
            <person name="Martinez A.T."/>
            <person name="Covert S.F."/>
            <person name="Blanchette R.A."/>
            <person name="Cullen D."/>
        </authorList>
    </citation>
    <scope>NUCLEOTIDE SEQUENCE [LARGE SCALE GENOMIC DNA]</scope>
    <source>
        <strain evidence="3 4">11061_1 CR5-6</strain>
    </source>
</reference>
<dbReference type="OrthoDB" id="2769707at2759"/>
<dbReference type="Proteomes" id="UP000053257">
    <property type="component" value="Unassembled WGS sequence"/>
</dbReference>
<protein>
    <recommendedName>
        <fullName evidence="2">DUF6533 domain-containing protein</fullName>
    </recommendedName>
</protein>
<dbReference type="AlphaFoldDB" id="A0A0C3S5V2"/>
<keyword evidence="1" id="KW-0812">Transmembrane</keyword>
<dbReference type="Pfam" id="PF20151">
    <property type="entry name" value="DUF6533"/>
    <property type="match status" value="1"/>
</dbReference>
<feature type="transmembrane region" description="Helical" evidence="1">
    <location>
        <begin position="286"/>
        <end position="308"/>
    </location>
</feature>
<evidence type="ECO:0000313" key="4">
    <source>
        <dbReference type="Proteomes" id="UP000053257"/>
    </source>
</evidence>
<feature type="domain" description="DUF6533" evidence="2">
    <location>
        <begin position="134"/>
        <end position="177"/>
    </location>
</feature>
<feature type="transmembrane region" description="Helical" evidence="1">
    <location>
        <begin position="353"/>
        <end position="372"/>
    </location>
</feature>
<evidence type="ECO:0000259" key="2">
    <source>
        <dbReference type="Pfam" id="PF20151"/>
    </source>
</evidence>
<keyword evidence="1" id="KW-1133">Transmembrane helix</keyword>
<accession>A0A0C3S5V2</accession>
<feature type="transmembrane region" description="Helical" evidence="1">
    <location>
        <begin position="329"/>
        <end position="347"/>
    </location>
</feature>
<proteinExistence type="predicted"/>
<feature type="transmembrane region" description="Helical" evidence="1">
    <location>
        <begin position="172"/>
        <end position="192"/>
    </location>
</feature>
<gene>
    <name evidence="3" type="ORF">PHLGIDRAFT_225044</name>
</gene>
<feature type="transmembrane region" description="Helical" evidence="1">
    <location>
        <begin position="204"/>
        <end position="227"/>
    </location>
</feature>
<name>A0A0C3S5V2_PHLG1</name>
<keyword evidence="1" id="KW-0472">Membrane</keyword>
<organism evidence="3 4">
    <name type="scientific">Phlebiopsis gigantea (strain 11061_1 CR5-6)</name>
    <name type="common">White-rot fungus</name>
    <name type="synonym">Peniophora gigantea</name>
    <dbReference type="NCBI Taxonomy" id="745531"/>
    <lineage>
        <taxon>Eukaryota</taxon>
        <taxon>Fungi</taxon>
        <taxon>Dikarya</taxon>
        <taxon>Basidiomycota</taxon>
        <taxon>Agaricomycotina</taxon>
        <taxon>Agaricomycetes</taxon>
        <taxon>Polyporales</taxon>
        <taxon>Phanerochaetaceae</taxon>
        <taxon>Phlebiopsis</taxon>
    </lineage>
</organism>
<dbReference type="HOGENOM" id="CLU_689085_0_0_1"/>
<dbReference type="EMBL" id="KN840601">
    <property type="protein sequence ID" value="KIP03760.1"/>
    <property type="molecule type" value="Genomic_DNA"/>
</dbReference>
<sequence length="400" mass="45336">MQQPDIRMIAGRPTPARTCTREVPHITSVIVKTRNLTLYPGSFNAVVRLWSDHFIVPIMRMGRGHIDRPSPRFISAFHLVSGACPQLSLRVLAQLCTRGAVILPSMPHFQVISTDPGSLSNTLSTANGLIATKYLAASGLVCILYDSFLTLDREWNLIWKRKTWDVTSCTYVFIKYGNIASMLYCSYVLAGLRGPLDNQVCKNFFIATASTALISLAAANGFLMLRLFTLWDQRKSAKIILFVAFGATYTVAVVMSVLTLRIIFAATYYNTDFQTCLINRKPVPIYGVWIAMTVFDVVAIILALSNGFHQPYRQHVEVLSRFRRDGSMYFLAAFVLRLINLICAVVLKEEFLLITLFFVWAMIAITTCRLILQVEEIRVHSRPALYYAYEMDQWTRHDSR</sequence>
<dbReference type="InterPro" id="IPR045340">
    <property type="entry name" value="DUF6533"/>
</dbReference>
<keyword evidence="4" id="KW-1185">Reference proteome</keyword>
<evidence type="ECO:0000256" key="1">
    <source>
        <dbReference type="SAM" id="Phobius"/>
    </source>
</evidence>